<organism evidence="1 2">
    <name type="scientific">Prochlorococcus marinus str. MIT 9401</name>
    <dbReference type="NCBI Taxonomy" id="167551"/>
    <lineage>
        <taxon>Bacteria</taxon>
        <taxon>Bacillati</taxon>
        <taxon>Cyanobacteriota</taxon>
        <taxon>Cyanophyceae</taxon>
        <taxon>Synechococcales</taxon>
        <taxon>Prochlorococcaceae</taxon>
        <taxon>Prochlorococcus</taxon>
    </lineage>
</organism>
<comment type="caution">
    <text evidence="1">The sequence shown here is derived from an EMBL/GenBank/DDBJ whole genome shotgun (WGS) entry which is preliminary data.</text>
</comment>
<gene>
    <name evidence="1" type="ORF">EV01_0267</name>
</gene>
<sequence>MEKALVNFFYLLLIRSAESHFGESFVSLEVPSNSIKRFS</sequence>
<dbReference type="AlphaFoldDB" id="A0A0A2BCJ5"/>
<reference evidence="2" key="1">
    <citation type="journal article" date="2014" name="Sci. Data">
        <title>Genomes of diverse isolates of the marine cyanobacterium Prochlorococcus.</title>
        <authorList>
            <person name="Biller S."/>
            <person name="Berube P."/>
            <person name="Thompson J."/>
            <person name="Kelly L."/>
            <person name="Roggensack S."/>
            <person name="Awad L."/>
            <person name="Roache-Johnson K."/>
            <person name="Ding H."/>
            <person name="Giovannoni S.J."/>
            <person name="Moore L.R."/>
            <person name="Chisholm S.W."/>
        </authorList>
    </citation>
    <scope>NUCLEOTIDE SEQUENCE [LARGE SCALE GENOMIC DNA]</scope>
</reference>
<evidence type="ECO:0000313" key="1">
    <source>
        <dbReference type="EMBL" id="KGG10364.1"/>
    </source>
</evidence>
<name>A0A0A2BCJ5_PROMR</name>
<dbReference type="EMBL" id="JNAR01000004">
    <property type="protein sequence ID" value="KGG10364.1"/>
    <property type="molecule type" value="Genomic_DNA"/>
</dbReference>
<proteinExistence type="predicted"/>
<dbReference type="Proteomes" id="UP000030481">
    <property type="component" value="Unassembled WGS sequence"/>
</dbReference>
<accession>A0A0A2BCJ5</accession>
<protein>
    <submittedName>
        <fullName evidence="1">Uncharacterized protein</fullName>
    </submittedName>
</protein>
<evidence type="ECO:0000313" key="2">
    <source>
        <dbReference type="Proteomes" id="UP000030481"/>
    </source>
</evidence>